<accession>A0A0B2UH13</accession>
<dbReference type="InParanoid" id="A0A0B2UH13"/>
<dbReference type="AlphaFoldDB" id="A0A0B2UH13"/>
<dbReference type="GeneID" id="26260845"/>
<evidence type="ECO:0000313" key="1">
    <source>
        <dbReference type="EMBL" id="KHN70351.1"/>
    </source>
</evidence>
<dbReference type="Proteomes" id="UP000031056">
    <property type="component" value="Unassembled WGS sequence"/>
</dbReference>
<dbReference type="EMBL" id="JOKQ01000001">
    <property type="protein sequence ID" value="KHN70351.1"/>
    <property type="molecule type" value="Genomic_DNA"/>
</dbReference>
<organism evidence="1 2">
    <name type="scientific">Ordospora colligata OC4</name>
    <dbReference type="NCBI Taxonomy" id="1354746"/>
    <lineage>
        <taxon>Eukaryota</taxon>
        <taxon>Fungi</taxon>
        <taxon>Fungi incertae sedis</taxon>
        <taxon>Microsporidia</taxon>
        <taxon>Ordosporidae</taxon>
        <taxon>Ordospora</taxon>
    </lineage>
</organism>
<protein>
    <submittedName>
        <fullName evidence="1">Uncharacterized protein</fullName>
    </submittedName>
</protein>
<evidence type="ECO:0000313" key="2">
    <source>
        <dbReference type="Proteomes" id="UP000031056"/>
    </source>
</evidence>
<comment type="caution">
    <text evidence="1">The sequence shown here is derived from an EMBL/GenBank/DDBJ whole genome shotgun (WGS) entry which is preliminary data.</text>
</comment>
<proteinExistence type="predicted"/>
<dbReference type="HOGENOM" id="CLU_2360284_0_0_1"/>
<dbReference type="RefSeq" id="XP_014564393.1">
    <property type="nucleotide sequence ID" value="XM_014708907.1"/>
</dbReference>
<name>A0A0B2UH13_9MICR</name>
<sequence>MRIFLENGMLMKCLLYMESKKLCIIDNYIKATVKKRIRLLWKDVKGILGSNQKGNTIIYENKMGTFDLSNFQVILDCNEYYKLYMMKKIKIMEHIL</sequence>
<reference evidence="1 2" key="1">
    <citation type="journal article" date="2014" name="MBio">
        <title>The Ordospora colligata genome; evolution of extreme reduction in microsporidia and host-to-parasite horizontal gene transfer.</title>
        <authorList>
            <person name="Pombert J.-F."/>
            <person name="Haag K.L."/>
            <person name="Beidas S."/>
            <person name="Ebert D."/>
            <person name="Keeling P.J."/>
        </authorList>
    </citation>
    <scope>NUCLEOTIDE SEQUENCE [LARGE SCALE GENOMIC DNA]</scope>
    <source>
        <strain evidence="1 2">OC4</strain>
    </source>
</reference>
<dbReference type="VEuPathDB" id="MicrosporidiaDB:M896_010020"/>
<keyword evidence="2" id="KW-1185">Reference proteome</keyword>
<gene>
    <name evidence="1" type="ORF">M896_010020</name>
</gene>